<dbReference type="Pfam" id="PF13411">
    <property type="entry name" value="MerR_1"/>
    <property type="match status" value="1"/>
</dbReference>
<comment type="caution">
    <text evidence="3">The sequence shown here is derived from an EMBL/GenBank/DDBJ whole genome shotgun (WGS) entry which is preliminary data.</text>
</comment>
<sequence length="321" mass="35066">MAMSGGRTETGAGRELRSIGQLARRVGLPVGTVRFWSDTGILPPTQRSSGGFRLYDDAAVLRCELVLTLRELGLGLESIQEILAGQTTLARVAEVHVAALDAEMRTLRLRRAVLSTVARRGSTPEEALHLRKLVHLSVVERQRILEDSVDRTFAGTESDGDGSTVRDWMREICGTLPSEPTVEQVDAWVELADLVTDPEFEQRLRQMLTDDTDADLGYDLRPAVMQRAGHALAEGITPGSAQGREIVDRIVGPAPPSVRHALGLRLELLADESLERFWALAGVLQGHRPGPSAIPAFQWLIAGLHTETASPRTRHIFAADI</sequence>
<keyword evidence="4" id="KW-1185">Reference proteome</keyword>
<dbReference type="EMBL" id="BOMG01000097">
    <property type="protein sequence ID" value="GID59560.1"/>
    <property type="molecule type" value="Genomic_DNA"/>
</dbReference>
<protein>
    <submittedName>
        <fullName evidence="3">MerR family transcriptional regulator</fullName>
    </submittedName>
</protein>
<dbReference type="CDD" id="cd00592">
    <property type="entry name" value="HTH_MerR-like"/>
    <property type="match status" value="1"/>
</dbReference>
<gene>
    <name evidence="3" type="ORF">Aco03nite_079640</name>
</gene>
<dbReference type="SUPFAM" id="SSF46955">
    <property type="entry name" value="Putative DNA-binding domain"/>
    <property type="match status" value="1"/>
</dbReference>
<dbReference type="SMART" id="SM00422">
    <property type="entry name" value="HTH_MERR"/>
    <property type="match status" value="1"/>
</dbReference>
<dbReference type="InterPro" id="IPR000551">
    <property type="entry name" value="MerR-type_HTH_dom"/>
</dbReference>
<dbReference type="Gene3D" id="1.10.1660.10">
    <property type="match status" value="1"/>
</dbReference>
<dbReference type="PROSITE" id="PS50937">
    <property type="entry name" value="HTH_MERR_2"/>
    <property type="match status" value="1"/>
</dbReference>
<dbReference type="InterPro" id="IPR047057">
    <property type="entry name" value="MerR_fam"/>
</dbReference>
<dbReference type="PANTHER" id="PTHR30204:SF93">
    <property type="entry name" value="HTH MERR-TYPE DOMAIN-CONTAINING PROTEIN"/>
    <property type="match status" value="1"/>
</dbReference>
<dbReference type="PANTHER" id="PTHR30204">
    <property type="entry name" value="REDOX-CYCLING DRUG-SENSING TRANSCRIPTIONAL ACTIVATOR SOXR"/>
    <property type="match status" value="1"/>
</dbReference>
<feature type="domain" description="HTH merR-type" evidence="2">
    <location>
        <begin position="18"/>
        <end position="85"/>
    </location>
</feature>
<proteinExistence type="predicted"/>
<evidence type="ECO:0000256" key="1">
    <source>
        <dbReference type="ARBA" id="ARBA00023125"/>
    </source>
</evidence>
<keyword evidence="1" id="KW-0238">DNA-binding</keyword>
<name>A0ABQ3XM25_9ACTN</name>
<dbReference type="PRINTS" id="PR00040">
    <property type="entry name" value="HTHMERR"/>
</dbReference>
<dbReference type="InterPro" id="IPR009061">
    <property type="entry name" value="DNA-bd_dom_put_sf"/>
</dbReference>
<accession>A0ABQ3XM25</accession>
<evidence type="ECO:0000259" key="2">
    <source>
        <dbReference type="PROSITE" id="PS50937"/>
    </source>
</evidence>
<evidence type="ECO:0000313" key="3">
    <source>
        <dbReference type="EMBL" id="GID59560.1"/>
    </source>
</evidence>
<reference evidence="3 4" key="1">
    <citation type="submission" date="2021-01" db="EMBL/GenBank/DDBJ databases">
        <title>Whole genome shotgun sequence of Actinoplanes couchii NBRC 106145.</title>
        <authorList>
            <person name="Komaki H."/>
            <person name="Tamura T."/>
        </authorList>
    </citation>
    <scope>NUCLEOTIDE SEQUENCE [LARGE SCALE GENOMIC DNA]</scope>
    <source>
        <strain evidence="3 4">NBRC 106145</strain>
    </source>
</reference>
<organism evidence="3 4">
    <name type="scientific">Actinoplanes couchii</name>
    <dbReference type="NCBI Taxonomy" id="403638"/>
    <lineage>
        <taxon>Bacteria</taxon>
        <taxon>Bacillati</taxon>
        <taxon>Actinomycetota</taxon>
        <taxon>Actinomycetes</taxon>
        <taxon>Micromonosporales</taxon>
        <taxon>Micromonosporaceae</taxon>
        <taxon>Actinoplanes</taxon>
    </lineage>
</organism>
<evidence type="ECO:0000313" key="4">
    <source>
        <dbReference type="Proteomes" id="UP000612282"/>
    </source>
</evidence>
<dbReference type="Proteomes" id="UP000612282">
    <property type="component" value="Unassembled WGS sequence"/>
</dbReference>